<dbReference type="EMBL" id="JASTZU010000063">
    <property type="protein sequence ID" value="MDL4842978.1"/>
    <property type="molecule type" value="Genomic_DNA"/>
</dbReference>
<evidence type="ECO:0000313" key="3">
    <source>
        <dbReference type="Proteomes" id="UP001235343"/>
    </source>
</evidence>
<dbReference type="RefSeq" id="WP_285934270.1">
    <property type="nucleotide sequence ID" value="NZ_JASTZU010000063.1"/>
</dbReference>
<reference evidence="2 3" key="1">
    <citation type="submission" date="2023-06" db="EMBL/GenBank/DDBJ databases">
        <title>Aquibacillus rhizosphaerae LR5S19.</title>
        <authorList>
            <person name="Sun J.-Q."/>
        </authorList>
    </citation>
    <scope>NUCLEOTIDE SEQUENCE [LARGE SCALE GENOMIC DNA]</scope>
    <source>
        <strain evidence="2 3">LR5S19</strain>
    </source>
</reference>
<evidence type="ECO:0000259" key="1">
    <source>
        <dbReference type="SMART" id="SM00871"/>
    </source>
</evidence>
<proteinExistence type="predicted"/>
<sequence>MNSFQCDIVTIPAYRGVGLKWNGTYDEISDLKRIISDMKTRVNELTYAINPDVQLGLSYHLIPNGFVHYSVYEVSEQQTIPVGMIEINVPTMTYLLTKHEKGQNVGQTYKYIFQWLQENDVRPYHDNGEEYFDDLPIKHERYPIDLTTNDPHFDILIPIIKNLE</sequence>
<dbReference type="Pfam" id="PF06445">
    <property type="entry name" value="GyrI-like"/>
    <property type="match status" value="1"/>
</dbReference>
<feature type="domain" description="AraC effector-binding" evidence="1">
    <location>
        <begin position="4"/>
        <end position="160"/>
    </location>
</feature>
<dbReference type="InterPro" id="IPR011256">
    <property type="entry name" value="Reg_factor_effector_dom_sf"/>
</dbReference>
<organism evidence="2 3">
    <name type="scientific">Aquibacillus rhizosphaerae</name>
    <dbReference type="NCBI Taxonomy" id="3051431"/>
    <lineage>
        <taxon>Bacteria</taxon>
        <taxon>Bacillati</taxon>
        <taxon>Bacillota</taxon>
        <taxon>Bacilli</taxon>
        <taxon>Bacillales</taxon>
        <taxon>Bacillaceae</taxon>
        <taxon>Aquibacillus</taxon>
    </lineage>
</organism>
<dbReference type="InterPro" id="IPR010499">
    <property type="entry name" value="AraC_E-bd"/>
</dbReference>
<dbReference type="SMART" id="SM00871">
    <property type="entry name" value="AraC_E_bind"/>
    <property type="match status" value="1"/>
</dbReference>
<dbReference type="SUPFAM" id="SSF55136">
    <property type="entry name" value="Probable bacterial effector-binding domain"/>
    <property type="match status" value="1"/>
</dbReference>
<dbReference type="Gene3D" id="3.20.80.10">
    <property type="entry name" value="Regulatory factor, effector binding domain"/>
    <property type="match status" value="1"/>
</dbReference>
<gene>
    <name evidence="2" type="ORF">QQS35_21300</name>
</gene>
<name>A0ABT7LAV2_9BACI</name>
<accession>A0ABT7LAV2</accession>
<evidence type="ECO:0000313" key="2">
    <source>
        <dbReference type="EMBL" id="MDL4842978.1"/>
    </source>
</evidence>
<dbReference type="Proteomes" id="UP001235343">
    <property type="component" value="Unassembled WGS sequence"/>
</dbReference>
<dbReference type="InterPro" id="IPR029442">
    <property type="entry name" value="GyrI-like"/>
</dbReference>
<protein>
    <submittedName>
        <fullName evidence="2">GyrI-like domain-containing protein</fullName>
    </submittedName>
</protein>
<comment type="caution">
    <text evidence="2">The sequence shown here is derived from an EMBL/GenBank/DDBJ whole genome shotgun (WGS) entry which is preliminary data.</text>
</comment>
<keyword evidence="3" id="KW-1185">Reference proteome</keyword>